<dbReference type="PROSITE" id="PS50005">
    <property type="entry name" value="TPR"/>
    <property type="match status" value="2"/>
</dbReference>
<dbReference type="AlphaFoldDB" id="A0A1I1ZDP8"/>
<feature type="domain" description="Peptidase S54 rhomboid" evidence="10">
    <location>
        <begin position="227"/>
        <end position="361"/>
    </location>
</feature>
<feature type="repeat" description="TPR" evidence="7">
    <location>
        <begin position="432"/>
        <end position="465"/>
    </location>
</feature>
<feature type="transmembrane region" description="Helical" evidence="9">
    <location>
        <begin position="344"/>
        <end position="360"/>
    </location>
</feature>
<evidence type="ECO:0000256" key="1">
    <source>
        <dbReference type="ARBA" id="ARBA00004141"/>
    </source>
</evidence>
<dbReference type="InterPro" id="IPR050925">
    <property type="entry name" value="Rhomboid_protease_S54"/>
</dbReference>
<evidence type="ECO:0000256" key="3">
    <source>
        <dbReference type="ARBA" id="ARBA00022692"/>
    </source>
</evidence>
<dbReference type="EMBL" id="FONT01000001">
    <property type="protein sequence ID" value="SFE29934.1"/>
    <property type="molecule type" value="Genomic_DNA"/>
</dbReference>
<feature type="transmembrane region" description="Helical" evidence="9">
    <location>
        <begin position="236"/>
        <end position="256"/>
    </location>
</feature>
<dbReference type="PANTHER" id="PTHR43731">
    <property type="entry name" value="RHOMBOID PROTEASE"/>
    <property type="match status" value="1"/>
</dbReference>
<evidence type="ECO:0000256" key="8">
    <source>
        <dbReference type="SAM" id="MobiDB-lite"/>
    </source>
</evidence>
<dbReference type="InterPro" id="IPR019734">
    <property type="entry name" value="TPR_rpt"/>
</dbReference>
<proteinExistence type="inferred from homology"/>
<keyword evidence="7" id="KW-0802">TPR repeat</keyword>
<keyword evidence="12" id="KW-1185">Reference proteome</keyword>
<dbReference type="GO" id="GO:0004252">
    <property type="term" value="F:serine-type endopeptidase activity"/>
    <property type="evidence" value="ECO:0007669"/>
    <property type="project" value="InterPro"/>
</dbReference>
<evidence type="ECO:0000313" key="12">
    <source>
        <dbReference type="Proteomes" id="UP000199516"/>
    </source>
</evidence>
<dbReference type="Pfam" id="PF01694">
    <property type="entry name" value="Rhomboid"/>
    <property type="match status" value="1"/>
</dbReference>
<dbReference type="InterPro" id="IPR022764">
    <property type="entry name" value="Peptidase_S54_rhomboid_dom"/>
</dbReference>
<evidence type="ECO:0000256" key="7">
    <source>
        <dbReference type="PROSITE-ProRule" id="PRU00339"/>
    </source>
</evidence>
<comment type="subcellular location">
    <subcellularLocation>
        <location evidence="1">Membrane</location>
        <topology evidence="1">Multi-pass membrane protein</topology>
    </subcellularLocation>
</comment>
<keyword evidence="6 9" id="KW-0472">Membrane</keyword>
<dbReference type="SUPFAM" id="SSF144091">
    <property type="entry name" value="Rhomboid-like"/>
    <property type="match status" value="1"/>
</dbReference>
<evidence type="ECO:0000259" key="10">
    <source>
        <dbReference type="Pfam" id="PF01694"/>
    </source>
</evidence>
<feature type="transmembrane region" description="Helical" evidence="9">
    <location>
        <begin position="268"/>
        <end position="286"/>
    </location>
</feature>
<keyword evidence="4" id="KW-0378">Hydrolase</keyword>
<evidence type="ECO:0000256" key="4">
    <source>
        <dbReference type="ARBA" id="ARBA00022801"/>
    </source>
</evidence>
<feature type="repeat" description="TPR" evidence="7">
    <location>
        <begin position="466"/>
        <end position="499"/>
    </location>
</feature>
<dbReference type="OrthoDB" id="9813074at2"/>
<feature type="transmembrane region" description="Helical" evidence="9">
    <location>
        <begin position="372"/>
        <end position="390"/>
    </location>
</feature>
<dbReference type="Gene3D" id="1.20.1540.10">
    <property type="entry name" value="Rhomboid-like"/>
    <property type="match status" value="1"/>
</dbReference>
<evidence type="ECO:0000256" key="6">
    <source>
        <dbReference type="ARBA" id="ARBA00023136"/>
    </source>
</evidence>
<evidence type="ECO:0000256" key="5">
    <source>
        <dbReference type="ARBA" id="ARBA00022989"/>
    </source>
</evidence>
<dbReference type="PANTHER" id="PTHR43731:SF14">
    <property type="entry name" value="PRESENILIN-ASSOCIATED RHOMBOID-LIKE PROTEIN, MITOCHONDRIAL"/>
    <property type="match status" value="1"/>
</dbReference>
<dbReference type="InterPro" id="IPR011990">
    <property type="entry name" value="TPR-like_helical_dom_sf"/>
</dbReference>
<name>A0A1I1ZDP8_9BACI</name>
<evidence type="ECO:0000256" key="2">
    <source>
        <dbReference type="ARBA" id="ARBA00009045"/>
    </source>
</evidence>
<dbReference type="SMART" id="SM00028">
    <property type="entry name" value="TPR"/>
    <property type="match status" value="2"/>
</dbReference>
<keyword evidence="3 9" id="KW-0812">Transmembrane</keyword>
<evidence type="ECO:0000256" key="9">
    <source>
        <dbReference type="SAM" id="Phobius"/>
    </source>
</evidence>
<feature type="region of interest" description="Disordered" evidence="8">
    <location>
        <begin position="490"/>
        <end position="518"/>
    </location>
</feature>
<feature type="transmembrane region" description="Helical" evidence="9">
    <location>
        <begin position="186"/>
        <end position="205"/>
    </location>
</feature>
<dbReference type="STRING" id="930128.SAMN05192532_101190"/>
<organism evidence="11 12">
    <name type="scientific">Alteribacillus iranensis</name>
    <dbReference type="NCBI Taxonomy" id="930128"/>
    <lineage>
        <taxon>Bacteria</taxon>
        <taxon>Bacillati</taxon>
        <taxon>Bacillota</taxon>
        <taxon>Bacilli</taxon>
        <taxon>Bacillales</taxon>
        <taxon>Bacillaceae</taxon>
        <taxon>Alteribacillus</taxon>
    </lineage>
</organism>
<comment type="similarity">
    <text evidence="2">Belongs to the peptidase S54 family.</text>
</comment>
<sequence>MKANHLFWKFVYHLVIKENARIIDASPDKKRIWLEHENNGQKQAIRVARVEHDWMREIEEDQSKAIQSMKRIKRMIPSRNLVFYNIYVSTFPPVDLYDRMSLMENKENTPIQHFFVAEDPVRDVTDLPEEVLKQLGTKWSWEEIEENITDDGHEQYESFYRRETKRKQESLEDRDRSLLLYGKTRITYLLLMFIALMFFLIEQAGGSTDILTLIEYGAKYNPAILDGEWWRFFTSMFLHIGFFHLFMNSLALFYLGTAVERMYGSLRFIFIYFIAGLFGSLASFAFNEQVSAGASGAIFGCFGALLYFGLIHRQLFFRTMGFNVIFILAINLAFGFAVPAVDNGAHIGGLVGGFLASAIVHLPRHKLNRRQAFILPFTFVLAAGMFGLGITNDNKSDSPLLDLQIAQELLQENETEEAEDILLGILENQEHAQARFLLGNALIQKGNTEEALVQFQKAVTLDEEFPEAYYNLTILYLELGRVEEAQESFRKVKQTSDPRTAEQLDMERLETLLREKSE</sequence>
<reference evidence="11 12" key="1">
    <citation type="submission" date="2016-10" db="EMBL/GenBank/DDBJ databases">
        <authorList>
            <person name="de Groot N.N."/>
        </authorList>
    </citation>
    <scope>NUCLEOTIDE SEQUENCE [LARGE SCALE GENOMIC DNA]</scope>
    <source>
        <strain evidence="11 12">DSM 23995</strain>
    </source>
</reference>
<gene>
    <name evidence="11" type="ORF">SAMN05192532_101190</name>
</gene>
<dbReference type="SUPFAM" id="SSF48452">
    <property type="entry name" value="TPR-like"/>
    <property type="match status" value="1"/>
</dbReference>
<keyword evidence="5 9" id="KW-1133">Transmembrane helix</keyword>
<evidence type="ECO:0000313" key="11">
    <source>
        <dbReference type="EMBL" id="SFE29934.1"/>
    </source>
</evidence>
<protein>
    <submittedName>
        <fullName evidence="11">Rhomboid family peptidase. Serine peptidase. MEROPS family S54</fullName>
    </submittedName>
</protein>
<dbReference type="Gene3D" id="1.25.40.10">
    <property type="entry name" value="Tetratricopeptide repeat domain"/>
    <property type="match status" value="1"/>
</dbReference>
<dbReference type="GO" id="GO:0016020">
    <property type="term" value="C:membrane"/>
    <property type="evidence" value="ECO:0007669"/>
    <property type="project" value="UniProtKB-SubCell"/>
</dbReference>
<dbReference type="Pfam" id="PF13414">
    <property type="entry name" value="TPR_11"/>
    <property type="match status" value="1"/>
</dbReference>
<dbReference type="InterPro" id="IPR035952">
    <property type="entry name" value="Rhomboid-like_sf"/>
</dbReference>
<dbReference type="RefSeq" id="WP_091656201.1">
    <property type="nucleotide sequence ID" value="NZ_FONT01000001.1"/>
</dbReference>
<feature type="transmembrane region" description="Helical" evidence="9">
    <location>
        <begin position="292"/>
        <end position="310"/>
    </location>
</feature>
<feature type="transmembrane region" description="Helical" evidence="9">
    <location>
        <begin position="322"/>
        <end position="338"/>
    </location>
</feature>
<dbReference type="Proteomes" id="UP000199516">
    <property type="component" value="Unassembled WGS sequence"/>
</dbReference>
<accession>A0A1I1ZDP8</accession>